<keyword evidence="2" id="KW-1185">Reference proteome</keyword>
<evidence type="ECO:0000313" key="2">
    <source>
        <dbReference type="Proteomes" id="UP001209570"/>
    </source>
</evidence>
<proteinExistence type="predicted"/>
<evidence type="ECO:0000313" key="1">
    <source>
        <dbReference type="EMBL" id="KAJ0390777.1"/>
    </source>
</evidence>
<dbReference type="Proteomes" id="UP001209570">
    <property type="component" value="Unassembled WGS sequence"/>
</dbReference>
<comment type="caution">
    <text evidence="1">The sequence shown here is derived from an EMBL/GenBank/DDBJ whole genome shotgun (WGS) entry which is preliminary data.</text>
</comment>
<name>A0AAD5Q4P5_PYTIN</name>
<organism evidence="1 2">
    <name type="scientific">Pythium insidiosum</name>
    <name type="common">Pythiosis disease agent</name>
    <dbReference type="NCBI Taxonomy" id="114742"/>
    <lineage>
        <taxon>Eukaryota</taxon>
        <taxon>Sar</taxon>
        <taxon>Stramenopiles</taxon>
        <taxon>Oomycota</taxon>
        <taxon>Peronosporomycetes</taxon>
        <taxon>Pythiales</taxon>
        <taxon>Pythiaceae</taxon>
        <taxon>Pythium</taxon>
    </lineage>
</organism>
<dbReference type="AlphaFoldDB" id="A0AAD5Q4P5"/>
<accession>A0AAD5Q4P5</accession>
<reference evidence="1" key="1">
    <citation type="submission" date="2021-12" db="EMBL/GenBank/DDBJ databases">
        <title>Prjna785345.</title>
        <authorList>
            <person name="Rujirawat T."/>
            <person name="Krajaejun T."/>
        </authorList>
    </citation>
    <scope>NUCLEOTIDE SEQUENCE</scope>
    <source>
        <strain evidence="1">Pi057C3</strain>
    </source>
</reference>
<dbReference type="EMBL" id="JAKCXM010001635">
    <property type="protein sequence ID" value="KAJ0390777.1"/>
    <property type="molecule type" value="Genomic_DNA"/>
</dbReference>
<gene>
    <name evidence="1" type="ORF">P43SY_010262</name>
</gene>
<sequence>MKTVLADLHSRTLTTTAAIGSYTASDLYRNMTATNREAGAAGQIVGLAIAKSQKEVKDKLLNLGDKVVSQHNERMGMYDTINTTIWGNHAEFMGQVSKMSTAFTEQHGERMGRLQNVQQNLGNVQSATTDGFGRLRGKIQDMGRRFVNQVQTIENNAIAIGAETTTYLSEAVMNANREVENRINGVGETLLRNHAQVMSAISTAQDTAVNEFSATQNLLFSASDRLRQSIDGGLGMVESTANAAFTKINDVVGKRMEESFTVLDGIMAGMSSEFSLMDDRLVVLHDRAANMSRQLDIAKQFLKDIHFKFDMIQQMLEELPAVVQRELFQSDVDGLHRQYMNMRKAYRTYLDSDLPVKTLVESCVSFQVYDLFLRFLRLVDISDEELPDQLSNFDFDRGQYERFGIMVVGVLNELSFLDGVCAKVQFGATMRDVEDKAQDQADLILRASAKLAYHVEEVIPAYVLANRVQRRMESVSSLAWDVEGYKTAERLREELQKGLSDFACDAGGAGQAAPLGHRREPRP</sequence>
<protein>
    <submittedName>
        <fullName evidence="1">Uncharacterized protein</fullName>
    </submittedName>
</protein>